<evidence type="ECO:0000259" key="2">
    <source>
        <dbReference type="Pfam" id="PF18803"/>
    </source>
</evidence>
<reference evidence="3" key="1">
    <citation type="submission" date="2022-11" db="UniProtKB">
        <authorList>
            <consortium name="EnsemblMetazoa"/>
        </authorList>
    </citation>
    <scope>IDENTIFICATION</scope>
</reference>
<dbReference type="PANTHER" id="PTHR33096">
    <property type="entry name" value="CXC2 DOMAIN-CONTAINING PROTEIN"/>
    <property type="match status" value="1"/>
</dbReference>
<dbReference type="Pfam" id="PF18758">
    <property type="entry name" value="KDZ"/>
    <property type="match status" value="1"/>
</dbReference>
<dbReference type="AlphaFoldDB" id="A0A913ZFB8"/>
<dbReference type="InterPro" id="IPR040521">
    <property type="entry name" value="KDZ"/>
</dbReference>
<dbReference type="EnsemblMetazoa" id="XM_038194221.1">
    <property type="protein sequence ID" value="XP_038050149.1"/>
    <property type="gene ID" value="LOC119723516"/>
</dbReference>
<dbReference type="GeneID" id="119723516"/>
<dbReference type="Pfam" id="PF18803">
    <property type="entry name" value="CxC2"/>
    <property type="match status" value="1"/>
</dbReference>
<protein>
    <recommendedName>
        <fullName evidence="2">CxC2-like cysteine cluster KDZ transposase-associated domain-containing protein</fullName>
    </recommendedName>
</protein>
<accession>A0A913ZFB8</accession>
<keyword evidence="4" id="KW-1185">Reference proteome</keyword>
<dbReference type="OrthoDB" id="10063408at2759"/>
<organism evidence="3 4">
    <name type="scientific">Patiria miniata</name>
    <name type="common">Bat star</name>
    <name type="synonym">Asterina miniata</name>
    <dbReference type="NCBI Taxonomy" id="46514"/>
    <lineage>
        <taxon>Eukaryota</taxon>
        <taxon>Metazoa</taxon>
        <taxon>Echinodermata</taxon>
        <taxon>Eleutherozoa</taxon>
        <taxon>Asterozoa</taxon>
        <taxon>Asteroidea</taxon>
        <taxon>Valvatacea</taxon>
        <taxon>Valvatida</taxon>
        <taxon>Asterinidae</taxon>
        <taxon>Patiria</taxon>
    </lineage>
</organism>
<dbReference type="InterPro" id="IPR041457">
    <property type="entry name" value="CxC2_KDZ-assoc"/>
</dbReference>
<dbReference type="PANTHER" id="PTHR33096:SF1">
    <property type="entry name" value="CXC1-LIKE CYSTEINE CLUSTER ASSOCIATED WITH KDZ TRANSPOSASES DOMAIN-CONTAINING PROTEIN"/>
    <property type="match status" value="1"/>
</dbReference>
<dbReference type="Proteomes" id="UP000887568">
    <property type="component" value="Unplaced"/>
</dbReference>
<name>A0A913ZFB8_PATMI</name>
<proteinExistence type="predicted"/>
<evidence type="ECO:0000313" key="4">
    <source>
        <dbReference type="Proteomes" id="UP000887568"/>
    </source>
</evidence>
<dbReference type="RefSeq" id="XP_038050149.1">
    <property type="nucleotide sequence ID" value="XM_038194221.1"/>
</dbReference>
<feature type="region of interest" description="Disordered" evidence="1">
    <location>
        <begin position="847"/>
        <end position="867"/>
    </location>
</feature>
<sequence>MPKVWHPKFKAYTINSRTRRACGEEKVLTHNLSEDGPGDQYTVPLREAREQMEVSQADIRDDIPSCSTHQAMKEANLSSWQLCRQHIEDAYMESLVSQTEYCCSCNVHCEEQYLCKDCSPHIVRCTECTRAVHQNNSLLHKPEKYVDGELQPVQLIILYRRQNHTCISSYTKQMQVYDALGRIHESQFAFCRCEAEAVTLVRHHFWPSTPHSPRSAIHLDLMDLLVFLLLEARTSLHASCQTLRWKNGLTAEECSTLYRVLHNETFEEYRHFKYQVSSLQVVSPSLDDGTACPACPTVNGSLFLCLDGNFGLVRKSNSGFSTNPPKHKTRMFADSKDVDEFVGNQTEDKDPEQDCSMFQAGDILRSKNKARGLTSTGVFGCSCRHGMPKLFLDMRHGERMAYSVFVVNLLRAELNPGLKLHIIYDIACKLDRHLERHYPTDRYSDVILGLPVFHSYGHKMNCQVQYSTRWKQGFGLTDGETMERLWSYLRRFSAITKEMTPSHRVDLLTDGLLHFARRKRDSLGHSLVSSMEKAYNTVEKSQLELDTLLAEWGVSHAAVKEAQAADRLHAEQKPSNKKQKTGWREEYVHLLMNYDQHLDQVQLCSDPKRTRVLITQSEQLSAKLLSTEAKYHIPNRWTSDSKDYRVARTSLERRKQQDLLQRLWRESVEYRFCLNTKNKYSEGQAIAQRISKQISRASKAIKRTVTVYNNEKFTLVGPRSIILKDAFDPSGHLYAEMDMVSKHTDQTRLPDAIRRKAVDLQNLLDRASEEKSILTQEMKNVLEFTRSQLRGYQQASATCLREGQLGKGVLLRAKINDLARNLENYKALFEPSFHDTMPSAYLYDWDDMSDDDDSDEDDSDVEDIINV</sequence>
<dbReference type="OMA" id="PRIVINH"/>
<evidence type="ECO:0000313" key="3">
    <source>
        <dbReference type="EnsemblMetazoa" id="XP_038050149.1"/>
    </source>
</evidence>
<feature type="domain" description="CxC2-like cysteine cluster KDZ transposase-associated" evidence="2">
    <location>
        <begin position="162"/>
        <end position="244"/>
    </location>
</feature>
<evidence type="ECO:0000256" key="1">
    <source>
        <dbReference type="SAM" id="MobiDB-lite"/>
    </source>
</evidence>